<feature type="compositionally biased region" description="Polar residues" evidence="1">
    <location>
        <begin position="119"/>
        <end position="130"/>
    </location>
</feature>
<evidence type="ECO:0000313" key="2">
    <source>
        <dbReference type="EMBL" id="AAW45968.2"/>
    </source>
</evidence>
<dbReference type="AlphaFoldDB" id="Q5KAN6"/>
<dbReference type="InParanoid" id="Q5KAN6"/>
<sequence>MLTKEDWENIREDTNKQLNPTSPHRFKTGETARRRWYYLKETHDVINQVKAHSGTVWDRKNCAVSAPDHMWETWIAANANVHRIRNRSFPLYALVDRLAADLHPDGRAVHNLHQPPQPSTRSNQHSSSSPFRPHDGVSDHFEELDDLSSSASTEEQGSREVHPSFATLARESRRGRQSAKAFKEACEAVKEMARCSSHSSSYFTQLALKRVVEYLNTRDDLSSMQKAALLRNCVENDGTRDSVVLAAENPEIPWLRGVVDDILNELF</sequence>
<name>Q5KAN6_CRYD1</name>
<accession>Q55KU1</accession>
<accession>Q5KAN6</accession>
<feature type="compositionally biased region" description="Basic and acidic residues" evidence="1">
    <location>
        <begin position="132"/>
        <end position="141"/>
    </location>
</feature>
<organism evidence="2 3">
    <name type="scientific">Cryptococcus deneoformans (strain JEC21 / ATCC MYA-565)</name>
    <name type="common">Cryptococcus neoformans var. neoformans serotype D</name>
    <dbReference type="NCBI Taxonomy" id="214684"/>
    <lineage>
        <taxon>Eukaryota</taxon>
        <taxon>Fungi</taxon>
        <taxon>Dikarya</taxon>
        <taxon>Basidiomycota</taxon>
        <taxon>Agaricomycotina</taxon>
        <taxon>Tremellomycetes</taxon>
        <taxon>Tremellales</taxon>
        <taxon>Cryptococcaceae</taxon>
        <taxon>Cryptococcus</taxon>
        <taxon>Cryptococcus neoformans species complex</taxon>
    </lineage>
</organism>
<dbReference type="GeneID" id="3254352"/>
<keyword evidence="3" id="KW-1185">Reference proteome</keyword>
<dbReference type="EMBL" id="AE017350">
    <property type="protein sequence ID" value="AAW45968.2"/>
    <property type="molecule type" value="Genomic_DNA"/>
</dbReference>
<evidence type="ECO:0000256" key="1">
    <source>
        <dbReference type="SAM" id="MobiDB-lite"/>
    </source>
</evidence>
<feature type="region of interest" description="Disordered" evidence="1">
    <location>
        <begin position="107"/>
        <end position="173"/>
    </location>
</feature>
<dbReference type="HOGENOM" id="CLU_783069_0_0_1"/>
<feature type="compositionally biased region" description="Basic and acidic residues" evidence="1">
    <location>
        <begin position="1"/>
        <end position="15"/>
    </location>
</feature>
<feature type="region of interest" description="Disordered" evidence="1">
    <location>
        <begin position="1"/>
        <end position="26"/>
    </location>
</feature>
<dbReference type="Proteomes" id="UP000002149">
    <property type="component" value="Chromosome 10"/>
</dbReference>
<dbReference type="VEuPathDB" id="FungiDB:CNJ01060"/>
<evidence type="ECO:0000313" key="3">
    <source>
        <dbReference type="Proteomes" id="UP000002149"/>
    </source>
</evidence>
<dbReference type="PANTHER" id="PTHR47584:SF14">
    <property type="entry name" value="L10-INTERACTING MYB DOMAIN-CONTAINING PROTEIN-LIKE"/>
    <property type="match status" value="1"/>
</dbReference>
<dbReference type="PANTHER" id="PTHR47584">
    <property type="match status" value="1"/>
</dbReference>
<reference evidence="2 3" key="1">
    <citation type="journal article" date="2005" name="Science">
        <title>The genome of the basidiomycetous yeast and human pathogen Cryptococcus neoformans.</title>
        <authorList>
            <person name="Loftus B.J."/>
            <person name="Fung E."/>
            <person name="Roncaglia P."/>
            <person name="Rowley D."/>
            <person name="Amedeo P."/>
            <person name="Bruno D."/>
            <person name="Vamathevan J."/>
            <person name="Miranda M."/>
            <person name="Anderson I.J."/>
            <person name="Fraser J.A."/>
            <person name="Allen J.E."/>
            <person name="Bosdet I.E."/>
            <person name="Brent M.R."/>
            <person name="Chiu R."/>
            <person name="Doering T.L."/>
            <person name="Donlin M.J."/>
            <person name="D'Souza C.A."/>
            <person name="Fox D.S."/>
            <person name="Grinberg V."/>
            <person name="Fu J."/>
            <person name="Fukushima M."/>
            <person name="Haas B.J."/>
            <person name="Huang J.C."/>
            <person name="Janbon G."/>
            <person name="Jones S.J."/>
            <person name="Koo H.L."/>
            <person name="Krzywinski M.I."/>
            <person name="Kwon-Chung J.K."/>
            <person name="Lengeler K.B."/>
            <person name="Maiti R."/>
            <person name="Marra M.A."/>
            <person name="Marra R.E."/>
            <person name="Mathewson C.A."/>
            <person name="Mitchell T.G."/>
            <person name="Pertea M."/>
            <person name="Riggs F.R."/>
            <person name="Salzberg S.L."/>
            <person name="Schein J.E."/>
            <person name="Shvartsbeyn A."/>
            <person name="Shin H."/>
            <person name="Shumway M."/>
            <person name="Specht C.A."/>
            <person name="Suh B.B."/>
            <person name="Tenney A."/>
            <person name="Utterback T.R."/>
            <person name="Wickes B.L."/>
            <person name="Wortman J.R."/>
            <person name="Wye N.H."/>
            <person name="Kronstad J.W."/>
            <person name="Lodge J.K."/>
            <person name="Heitman J."/>
            <person name="Davis R.W."/>
            <person name="Fraser C.M."/>
            <person name="Hyman R.W."/>
        </authorList>
    </citation>
    <scope>NUCLEOTIDE SEQUENCE [LARGE SCALE GENOMIC DNA]</scope>
    <source>
        <strain evidence="3">JEC21 / ATCC MYA-565</strain>
    </source>
</reference>
<dbReference type="PaxDb" id="214684-Q5KAN6"/>
<dbReference type="KEGG" id="cne:CNJ01060"/>
<dbReference type="RefSeq" id="XP_024513660.1">
    <property type="nucleotide sequence ID" value="XM_024657936.1"/>
</dbReference>
<gene>
    <name evidence="2" type="ordered locus">CNJ01060</name>
</gene>
<dbReference type="OrthoDB" id="3255758at2759"/>
<dbReference type="InterPro" id="IPR045026">
    <property type="entry name" value="LIMYB"/>
</dbReference>
<protein>
    <submittedName>
        <fullName evidence="2">Expressed protein</fullName>
    </submittedName>
</protein>
<proteinExistence type="predicted"/>